<dbReference type="eggNOG" id="ENOG502S29G">
    <property type="taxonomic scope" value="Eukaryota"/>
</dbReference>
<dbReference type="InterPro" id="IPR037507">
    <property type="entry name" value="Ribosomal_mL59"/>
</dbReference>
<feature type="compositionally biased region" description="Low complexity" evidence="1">
    <location>
        <begin position="45"/>
        <end position="54"/>
    </location>
</feature>
<name>C5MIA2_CANTT</name>
<feature type="region of interest" description="Disordered" evidence="1">
    <location>
        <begin position="41"/>
        <end position="63"/>
    </location>
</feature>
<organism evidence="3 4">
    <name type="scientific">Candida tropicalis (strain ATCC MYA-3404 / T1)</name>
    <name type="common">Yeast</name>
    <dbReference type="NCBI Taxonomy" id="294747"/>
    <lineage>
        <taxon>Eukaryota</taxon>
        <taxon>Fungi</taxon>
        <taxon>Dikarya</taxon>
        <taxon>Ascomycota</taxon>
        <taxon>Saccharomycotina</taxon>
        <taxon>Pichiomycetes</taxon>
        <taxon>Debaryomycetaceae</taxon>
        <taxon>Candida/Lodderomyces clade</taxon>
        <taxon>Candida</taxon>
    </lineage>
</organism>
<dbReference type="GO" id="GO:0003735">
    <property type="term" value="F:structural constituent of ribosome"/>
    <property type="evidence" value="ECO:0007669"/>
    <property type="project" value="InterPro"/>
</dbReference>
<dbReference type="STRING" id="294747.C5MIA2"/>
<dbReference type="EMBL" id="GG692404">
    <property type="protein sequence ID" value="EER30396.1"/>
    <property type="molecule type" value="Genomic_DNA"/>
</dbReference>
<evidence type="ECO:0000313" key="3">
    <source>
        <dbReference type="EMBL" id="EER30396.1"/>
    </source>
</evidence>
<feature type="domain" description="Large ribosomal subunit protein mL59" evidence="2">
    <location>
        <begin position="16"/>
        <end position="140"/>
    </location>
</feature>
<sequence length="158" mass="18684">MASQLTSKEAFAKLPQTLHNFFIKYPPRPFVQYAAGPSKTTDPMKNPFFPNKNPETGRWQEPKYSRRRSADLFKMAKKFGIQDLLPPTPRKFHEDKYQNKIWVQSMVNPVDEVKAAEYEARMKAKEEAIANMDKIITEVRPSYKKLLEKREKRKKTWF</sequence>
<evidence type="ECO:0000259" key="2">
    <source>
        <dbReference type="Pfam" id="PF18126"/>
    </source>
</evidence>
<reference evidence="3 4" key="1">
    <citation type="journal article" date="2009" name="Nature">
        <title>Evolution of pathogenicity and sexual reproduction in eight Candida genomes.</title>
        <authorList>
            <person name="Butler G."/>
            <person name="Rasmussen M.D."/>
            <person name="Lin M.F."/>
            <person name="Santos M.A."/>
            <person name="Sakthikumar S."/>
            <person name="Munro C.A."/>
            <person name="Rheinbay E."/>
            <person name="Grabherr M."/>
            <person name="Forche A."/>
            <person name="Reedy J.L."/>
            <person name="Agrafioti I."/>
            <person name="Arnaud M.B."/>
            <person name="Bates S."/>
            <person name="Brown A.J."/>
            <person name="Brunke S."/>
            <person name="Costanzo M.C."/>
            <person name="Fitzpatrick D.A."/>
            <person name="de Groot P.W."/>
            <person name="Harris D."/>
            <person name="Hoyer L.L."/>
            <person name="Hube B."/>
            <person name="Klis F.M."/>
            <person name="Kodira C."/>
            <person name="Lennard N."/>
            <person name="Logue M.E."/>
            <person name="Martin R."/>
            <person name="Neiman A.M."/>
            <person name="Nikolaou E."/>
            <person name="Quail M.A."/>
            <person name="Quinn J."/>
            <person name="Santos M.C."/>
            <person name="Schmitzberger F.F."/>
            <person name="Sherlock G."/>
            <person name="Shah P."/>
            <person name="Silverstein K.A."/>
            <person name="Skrzypek M.S."/>
            <person name="Soll D."/>
            <person name="Staggs R."/>
            <person name="Stansfield I."/>
            <person name="Stumpf M.P."/>
            <person name="Sudbery P.E."/>
            <person name="Srikantha T."/>
            <person name="Zeng Q."/>
            <person name="Berman J."/>
            <person name="Berriman M."/>
            <person name="Heitman J."/>
            <person name="Gow N.A."/>
            <person name="Lorenz M.C."/>
            <person name="Birren B.W."/>
            <person name="Kellis M."/>
            <person name="Cuomo C.A."/>
        </authorList>
    </citation>
    <scope>NUCLEOTIDE SEQUENCE [LARGE SCALE GENOMIC DNA]</scope>
    <source>
        <strain evidence="4">ATCC MYA-3404 / T1</strain>
    </source>
</reference>
<dbReference type="VEuPathDB" id="FungiDB:CTRG_05795"/>
<dbReference type="Proteomes" id="UP000002037">
    <property type="component" value="Unassembled WGS sequence"/>
</dbReference>
<dbReference type="RefSeq" id="XP_002546317.1">
    <property type="nucleotide sequence ID" value="XM_002546271.1"/>
</dbReference>
<dbReference type="GO" id="GO:0005762">
    <property type="term" value="C:mitochondrial large ribosomal subunit"/>
    <property type="evidence" value="ECO:0007669"/>
    <property type="project" value="InterPro"/>
</dbReference>
<dbReference type="Pfam" id="PF18126">
    <property type="entry name" value="Mitoc_mL59"/>
    <property type="match status" value="1"/>
</dbReference>
<accession>C5MIA2</accession>
<gene>
    <name evidence="3" type="ORF">CTRG_05795</name>
</gene>
<dbReference type="AlphaFoldDB" id="C5MIA2"/>
<dbReference type="HOGENOM" id="CLU_076154_2_0_1"/>
<dbReference type="PANTHER" id="PTHR28041">
    <property type="entry name" value="54S RIBOSOMAL PROTEIN L25, MITOCHONDRIAL"/>
    <property type="match status" value="1"/>
</dbReference>
<evidence type="ECO:0000313" key="4">
    <source>
        <dbReference type="Proteomes" id="UP000002037"/>
    </source>
</evidence>
<dbReference type="GeneID" id="8296719"/>
<evidence type="ECO:0000256" key="1">
    <source>
        <dbReference type="SAM" id="MobiDB-lite"/>
    </source>
</evidence>
<dbReference type="PANTHER" id="PTHR28041:SF1">
    <property type="entry name" value="LARGE RIBOSOMAL SUBUNIT PROTEIN ML59"/>
    <property type="match status" value="1"/>
</dbReference>
<dbReference type="OrthoDB" id="18529at2759"/>
<dbReference type="InterPro" id="IPR040922">
    <property type="entry name" value="Ribosomal_mL59_dom"/>
</dbReference>
<dbReference type="KEGG" id="ctp:CTRG_05795"/>
<proteinExistence type="predicted"/>
<keyword evidence="4" id="KW-1185">Reference proteome</keyword>
<protein>
    <recommendedName>
        <fullName evidence="2">Large ribosomal subunit protein mL59 domain-containing protein</fullName>
    </recommendedName>
</protein>